<dbReference type="InterPro" id="IPR004556">
    <property type="entry name" value="HemK-like"/>
</dbReference>
<dbReference type="Gene3D" id="3.40.50.150">
    <property type="entry name" value="Vaccinia Virus protein VP39"/>
    <property type="match status" value="1"/>
</dbReference>
<dbReference type="InterPro" id="IPR029063">
    <property type="entry name" value="SAM-dependent_MTases_sf"/>
</dbReference>
<gene>
    <name evidence="5 8" type="primary">prmC</name>
    <name evidence="8" type="ORF">Q4494_01415</name>
</gene>
<feature type="binding site" evidence="5">
    <location>
        <position position="139"/>
    </location>
    <ligand>
        <name>S-adenosyl-L-methionine</name>
        <dbReference type="ChEBI" id="CHEBI:59789"/>
    </ligand>
</feature>
<dbReference type="InterPro" id="IPR019874">
    <property type="entry name" value="RF_methyltr_PrmC"/>
</dbReference>
<dbReference type="EMBL" id="JAUOPJ010000001">
    <property type="protein sequence ID" value="MDO6455723.1"/>
    <property type="molecule type" value="Genomic_DNA"/>
</dbReference>
<dbReference type="AlphaFoldDB" id="A0AAW7XSA6"/>
<evidence type="ECO:0000256" key="5">
    <source>
        <dbReference type="HAMAP-Rule" id="MF_02126"/>
    </source>
</evidence>
<dbReference type="NCBIfam" id="TIGR00536">
    <property type="entry name" value="hemK_fam"/>
    <property type="match status" value="1"/>
</dbReference>
<comment type="function">
    <text evidence="5">Methylates the class 1 translation termination release factors RF1/PrfA and RF2/PrfB on the glutamine residue of the universally conserved GGQ motif.</text>
</comment>
<feature type="binding site" evidence="5">
    <location>
        <begin position="182"/>
        <end position="185"/>
    </location>
    <ligand>
        <name>substrate</name>
    </ligand>
</feature>
<dbReference type="EC" id="2.1.1.297" evidence="5"/>
<keyword evidence="3 5" id="KW-0949">S-adenosyl-L-methionine</keyword>
<feature type="binding site" evidence="5">
    <location>
        <begin position="116"/>
        <end position="120"/>
    </location>
    <ligand>
        <name>S-adenosyl-L-methionine</name>
        <dbReference type="ChEBI" id="CHEBI:59789"/>
    </ligand>
</feature>
<dbReference type="GO" id="GO:0102559">
    <property type="term" value="F:peptide chain release factor N(5)-glutamine methyltransferase activity"/>
    <property type="evidence" value="ECO:0007669"/>
    <property type="project" value="UniProtKB-EC"/>
</dbReference>
<proteinExistence type="inferred from homology"/>
<keyword evidence="1 5" id="KW-0489">Methyltransferase</keyword>
<feature type="binding site" evidence="5">
    <location>
        <position position="182"/>
    </location>
    <ligand>
        <name>S-adenosyl-L-methionine</name>
        <dbReference type="ChEBI" id="CHEBI:59789"/>
    </ligand>
</feature>
<dbReference type="PANTHER" id="PTHR18895:SF74">
    <property type="entry name" value="MTRF1L RELEASE FACTOR GLUTAMINE METHYLTRANSFERASE"/>
    <property type="match status" value="1"/>
</dbReference>
<sequence>MSVQTALIAGTKRLNAAGIEGAPRDARLLMAHVLGIAPGRLTLVLPDAITAEQAQGFEDAIERRAKREPVSHILGYREFYGRRFSVSTDVLDPRPETEVLIAEALSKPFSSVLDLGVGSGAILLTLLAEQVLAKGLGTDVSEAALAVARGNADALGLSSRARFQQADWWDGVEGQFDLITSNPPYIAAEEMAALSPELAHEPRVALTDEADGLSCYRIIAAQVRAFLAPRGRVLVEIGPTQGAAVSALFLEQGLKAVRVLSDFDGRDRVVCAQAPNPHPRNSGK</sequence>
<dbReference type="Proteomes" id="UP001169823">
    <property type="component" value="Unassembled WGS sequence"/>
</dbReference>
<evidence type="ECO:0000256" key="4">
    <source>
        <dbReference type="ARBA" id="ARBA00048391"/>
    </source>
</evidence>
<dbReference type="GO" id="GO:0032259">
    <property type="term" value="P:methylation"/>
    <property type="evidence" value="ECO:0007669"/>
    <property type="project" value="UniProtKB-KW"/>
</dbReference>
<dbReference type="Gene3D" id="1.10.8.10">
    <property type="entry name" value="DNA helicase RuvA subunit, C-terminal domain"/>
    <property type="match status" value="1"/>
</dbReference>
<comment type="similarity">
    <text evidence="5">Belongs to the protein N5-glutamine methyltransferase family. PrmC subfamily.</text>
</comment>
<evidence type="ECO:0000313" key="8">
    <source>
        <dbReference type="EMBL" id="MDO6455723.1"/>
    </source>
</evidence>
<evidence type="ECO:0000259" key="6">
    <source>
        <dbReference type="Pfam" id="PF05175"/>
    </source>
</evidence>
<dbReference type="InterPro" id="IPR040758">
    <property type="entry name" value="PrmC_N"/>
</dbReference>
<evidence type="ECO:0000256" key="2">
    <source>
        <dbReference type="ARBA" id="ARBA00022679"/>
    </source>
</evidence>
<evidence type="ECO:0000259" key="7">
    <source>
        <dbReference type="Pfam" id="PF17827"/>
    </source>
</evidence>
<dbReference type="RefSeq" id="WP_303479143.1">
    <property type="nucleotide sequence ID" value="NZ_JAUOPJ010000001.1"/>
</dbReference>
<dbReference type="Pfam" id="PF05175">
    <property type="entry name" value="MTS"/>
    <property type="match status" value="1"/>
</dbReference>
<dbReference type="InterPro" id="IPR050320">
    <property type="entry name" value="N5-glutamine_MTase"/>
</dbReference>
<evidence type="ECO:0000256" key="1">
    <source>
        <dbReference type="ARBA" id="ARBA00022603"/>
    </source>
</evidence>
<name>A0AAW7XSA6_9RHOB</name>
<feature type="binding site" evidence="5">
    <location>
        <position position="168"/>
    </location>
    <ligand>
        <name>S-adenosyl-L-methionine</name>
        <dbReference type="ChEBI" id="CHEBI:59789"/>
    </ligand>
</feature>
<dbReference type="InterPro" id="IPR007848">
    <property type="entry name" value="Small_mtfrase_dom"/>
</dbReference>
<protein>
    <recommendedName>
        <fullName evidence="5">Release factor glutamine methyltransferase</fullName>
        <shortName evidence="5">RF MTase</shortName>
        <ecNumber evidence="5">2.1.1.297</ecNumber>
    </recommendedName>
    <alternativeName>
        <fullName evidence="5">N5-glutamine methyltransferase PrmC</fullName>
    </alternativeName>
    <alternativeName>
        <fullName evidence="5">Protein-(glutamine-N5) MTase PrmC</fullName>
    </alternativeName>
    <alternativeName>
        <fullName evidence="5">Protein-glutamine N-methyltransferase PrmC</fullName>
    </alternativeName>
</protein>
<comment type="catalytic activity">
    <reaction evidence="4 5">
        <text>L-glutaminyl-[peptide chain release factor] + S-adenosyl-L-methionine = N(5)-methyl-L-glutaminyl-[peptide chain release factor] + S-adenosyl-L-homocysteine + H(+)</text>
        <dbReference type="Rhea" id="RHEA:42896"/>
        <dbReference type="Rhea" id="RHEA-COMP:10271"/>
        <dbReference type="Rhea" id="RHEA-COMP:10272"/>
        <dbReference type="ChEBI" id="CHEBI:15378"/>
        <dbReference type="ChEBI" id="CHEBI:30011"/>
        <dbReference type="ChEBI" id="CHEBI:57856"/>
        <dbReference type="ChEBI" id="CHEBI:59789"/>
        <dbReference type="ChEBI" id="CHEBI:61891"/>
        <dbReference type="EC" id="2.1.1.297"/>
    </reaction>
</comment>
<feature type="domain" description="Release factor glutamine methyltransferase N-terminal" evidence="7">
    <location>
        <begin position="6"/>
        <end position="75"/>
    </location>
</feature>
<dbReference type="PANTHER" id="PTHR18895">
    <property type="entry name" value="HEMK METHYLTRANSFERASE"/>
    <property type="match status" value="1"/>
</dbReference>
<evidence type="ECO:0000256" key="3">
    <source>
        <dbReference type="ARBA" id="ARBA00022691"/>
    </source>
</evidence>
<evidence type="ECO:0000313" key="9">
    <source>
        <dbReference type="Proteomes" id="UP001169823"/>
    </source>
</evidence>
<dbReference type="CDD" id="cd02440">
    <property type="entry name" value="AdoMet_MTases"/>
    <property type="match status" value="1"/>
</dbReference>
<dbReference type="SUPFAM" id="SSF53335">
    <property type="entry name" value="S-adenosyl-L-methionine-dependent methyltransferases"/>
    <property type="match status" value="1"/>
</dbReference>
<dbReference type="Pfam" id="PF17827">
    <property type="entry name" value="PrmC_N"/>
    <property type="match status" value="1"/>
</dbReference>
<reference evidence="8" key="1">
    <citation type="submission" date="2023-07" db="EMBL/GenBank/DDBJ databases">
        <title>Genome content predicts the carbon catabolic preferences of heterotrophic bacteria.</title>
        <authorList>
            <person name="Gralka M."/>
        </authorList>
    </citation>
    <scope>NUCLEOTIDE SEQUENCE</scope>
    <source>
        <strain evidence="8">I2M02</strain>
    </source>
</reference>
<comment type="caution">
    <text evidence="8">The sequence shown here is derived from an EMBL/GenBank/DDBJ whole genome shotgun (WGS) entry which is preliminary data.</text>
</comment>
<keyword evidence="2 5" id="KW-0808">Transferase</keyword>
<organism evidence="8 9">
    <name type="scientific">Celeribacter halophilus</name>
    <dbReference type="NCBI Taxonomy" id="576117"/>
    <lineage>
        <taxon>Bacteria</taxon>
        <taxon>Pseudomonadati</taxon>
        <taxon>Pseudomonadota</taxon>
        <taxon>Alphaproteobacteria</taxon>
        <taxon>Rhodobacterales</taxon>
        <taxon>Roseobacteraceae</taxon>
        <taxon>Celeribacter</taxon>
    </lineage>
</organism>
<dbReference type="HAMAP" id="MF_02126">
    <property type="entry name" value="RF_methyltr_PrmC"/>
    <property type="match status" value="1"/>
</dbReference>
<accession>A0AAW7XSA6</accession>
<dbReference type="NCBIfam" id="TIGR03534">
    <property type="entry name" value="RF_mod_PrmC"/>
    <property type="match status" value="1"/>
</dbReference>
<feature type="domain" description="Methyltransferase small" evidence="6">
    <location>
        <begin position="97"/>
        <end position="191"/>
    </location>
</feature>